<reference evidence="1 2" key="1">
    <citation type="submission" date="2015-11" db="EMBL/GenBank/DDBJ databases">
        <authorList>
            <person name="Lin W."/>
        </authorList>
    </citation>
    <scope>NUCLEOTIDE SEQUENCE [LARGE SCALE GENOMIC DNA]</scope>
    <source>
        <strain evidence="1 2">HCH-1</strain>
    </source>
</reference>
<sequence length="186" mass="20445">MPEQHHIHAFTYRYNGLARQLFTDDVHVTGIIDTAVQPLSISSTNALMYRAIWDTGATNSVITRKVVDDLGLKPTGMAKVANTLTVEKVHTYEVTIFLPNKVYINGLTVTVGKMADFDILIGMDIISKGDFAVTHREGKTTLSFGTPSCKEIDFAKDVQTSNYSKAGRNDPCPCGSGKKYKKCHGE</sequence>
<name>A0ABR5SF59_9BACT</name>
<organism evidence="1 2">
    <name type="scientific">Candidatus Magnetominusculus xianensis</name>
    <dbReference type="NCBI Taxonomy" id="1748249"/>
    <lineage>
        <taxon>Bacteria</taxon>
        <taxon>Pseudomonadati</taxon>
        <taxon>Nitrospirota</taxon>
        <taxon>Nitrospiria</taxon>
        <taxon>Nitrospirales</taxon>
        <taxon>Nitrospiraceae</taxon>
        <taxon>Candidatus Magnetominusculus</taxon>
    </lineage>
</organism>
<evidence type="ECO:0000313" key="1">
    <source>
        <dbReference type="EMBL" id="KWT83998.1"/>
    </source>
</evidence>
<accession>A0ABR5SF59</accession>
<dbReference type="EMBL" id="LNQR01000071">
    <property type="protein sequence ID" value="KWT83998.1"/>
    <property type="molecule type" value="Genomic_DNA"/>
</dbReference>
<dbReference type="InterPro" id="IPR004027">
    <property type="entry name" value="SEC_C_motif"/>
</dbReference>
<dbReference type="Gene3D" id="3.10.450.50">
    <property type="match status" value="1"/>
</dbReference>
<dbReference type="SUPFAM" id="SSF103642">
    <property type="entry name" value="Sec-C motif"/>
    <property type="match status" value="1"/>
</dbReference>
<dbReference type="Pfam" id="PF13975">
    <property type="entry name" value="gag-asp_proteas"/>
    <property type="match status" value="1"/>
</dbReference>
<dbReference type="Proteomes" id="UP000060487">
    <property type="component" value="Unassembled WGS sequence"/>
</dbReference>
<dbReference type="SUPFAM" id="SSF50630">
    <property type="entry name" value="Acid proteases"/>
    <property type="match status" value="1"/>
</dbReference>
<keyword evidence="2" id="KW-1185">Reference proteome</keyword>
<comment type="caution">
    <text evidence="1">The sequence shown here is derived from an EMBL/GenBank/DDBJ whole genome shotgun (WGS) entry which is preliminary data.</text>
</comment>
<gene>
    <name evidence="1" type="ORF">ASN18_2102</name>
</gene>
<dbReference type="Pfam" id="PF02810">
    <property type="entry name" value="SEC-C"/>
    <property type="match status" value="1"/>
</dbReference>
<protein>
    <submittedName>
        <fullName evidence="1">Preprotein translocase subunit SecA</fullName>
    </submittedName>
</protein>
<dbReference type="Gene3D" id="2.40.70.10">
    <property type="entry name" value="Acid Proteases"/>
    <property type="match status" value="1"/>
</dbReference>
<evidence type="ECO:0000313" key="2">
    <source>
        <dbReference type="Proteomes" id="UP000060487"/>
    </source>
</evidence>
<dbReference type="InterPro" id="IPR021109">
    <property type="entry name" value="Peptidase_aspartic_dom_sf"/>
</dbReference>
<proteinExistence type="predicted"/>